<reference evidence="2" key="1">
    <citation type="submission" date="2021-07" db="EMBL/GenBank/DDBJ databases">
        <authorList>
            <person name="Catto M.A."/>
            <person name="Jacobson A."/>
            <person name="Kennedy G."/>
            <person name="Labadie P."/>
            <person name="Hunt B.G."/>
            <person name="Srinivasan R."/>
        </authorList>
    </citation>
    <scope>NUCLEOTIDE SEQUENCE</scope>
    <source>
        <strain evidence="2">PL_HMW_Pooled</strain>
        <tissue evidence="2">Head</tissue>
    </source>
</reference>
<organism evidence="2 3">
    <name type="scientific">Frankliniella fusca</name>
    <dbReference type="NCBI Taxonomy" id="407009"/>
    <lineage>
        <taxon>Eukaryota</taxon>
        <taxon>Metazoa</taxon>
        <taxon>Ecdysozoa</taxon>
        <taxon>Arthropoda</taxon>
        <taxon>Hexapoda</taxon>
        <taxon>Insecta</taxon>
        <taxon>Pterygota</taxon>
        <taxon>Neoptera</taxon>
        <taxon>Paraneoptera</taxon>
        <taxon>Thysanoptera</taxon>
        <taxon>Terebrantia</taxon>
        <taxon>Thripoidea</taxon>
        <taxon>Thripidae</taxon>
        <taxon>Frankliniella</taxon>
    </lineage>
</organism>
<evidence type="ECO:0000313" key="3">
    <source>
        <dbReference type="Proteomes" id="UP001219518"/>
    </source>
</evidence>
<feature type="compositionally biased region" description="Pro residues" evidence="1">
    <location>
        <begin position="159"/>
        <end position="168"/>
    </location>
</feature>
<evidence type="ECO:0000313" key="2">
    <source>
        <dbReference type="EMBL" id="KAK3911276.1"/>
    </source>
</evidence>
<keyword evidence="3" id="KW-1185">Reference proteome</keyword>
<protein>
    <submittedName>
        <fullName evidence="2">Histone-lysine N-methyltransferase, H3 lysine-9 specific</fullName>
    </submittedName>
</protein>
<evidence type="ECO:0000256" key="1">
    <source>
        <dbReference type="SAM" id="MobiDB-lite"/>
    </source>
</evidence>
<comment type="caution">
    <text evidence="2">The sequence shown here is derived from an EMBL/GenBank/DDBJ whole genome shotgun (WGS) entry which is preliminary data.</text>
</comment>
<reference evidence="2" key="2">
    <citation type="journal article" date="2023" name="BMC Genomics">
        <title>Pest status, molecular evolution, and epigenetic factors derived from the genome assembly of Frankliniella fusca, a thysanopteran phytovirus vector.</title>
        <authorList>
            <person name="Catto M.A."/>
            <person name="Labadie P.E."/>
            <person name="Jacobson A.L."/>
            <person name="Kennedy G.G."/>
            <person name="Srinivasan R."/>
            <person name="Hunt B.G."/>
        </authorList>
    </citation>
    <scope>NUCLEOTIDE SEQUENCE</scope>
    <source>
        <strain evidence="2">PL_HMW_Pooled</strain>
    </source>
</reference>
<sequence length="180" mass="19668">MAENVFAIFPDSRLASGHAVKGGLARPKKTALCDVKNTLLAKKSAAKEPTRKIGQPSLLETPCKPVAKEIPVKETPGKVTSKQGGTFAIASDDKENVDYMDKCGACGQEDSFIMLRCPSERLNTADIQYCAKTLFALEIKEKENFQDPLYFESVESPIPSIPPEPTPSIEPIVFTFSDEE</sequence>
<gene>
    <name evidence="2" type="ORF">KUF71_021057</name>
</gene>
<dbReference type="AlphaFoldDB" id="A0AAE1GXT0"/>
<accession>A0AAE1GXT0</accession>
<feature type="region of interest" description="Disordered" evidence="1">
    <location>
        <begin position="156"/>
        <end position="180"/>
    </location>
</feature>
<dbReference type="Proteomes" id="UP001219518">
    <property type="component" value="Unassembled WGS sequence"/>
</dbReference>
<name>A0AAE1GXT0_9NEOP</name>
<dbReference type="EMBL" id="JAHWGI010000256">
    <property type="protein sequence ID" value="KAK3911276.1"/>
    <property type="molecule type" value="Genomic_DNA"/>
</dbReference>
<proteinExistence type="predicted"/>